<gene>
    <name evidence="2" type="ORF">KUV50_06875</name>
</gene>
<evidence type="ECO:0000313" key="2">
    <source>
        <dbReference type="EMBL" id="MBY5957845.1"/>
    </source>
</evidence>
<dbReference type="EMBL" id="JAHVHU010000006">
    <property type="protein sequence ID" value="MBY5957845.1"/>
    <property type="molecule type" value="Genomic_DNA"/>
</dbReference>
<evidence type="ECO:0000256" key="1">
    <source>
        <dbReference type="SAM" id="MobiDB-lite"/>
    </source>
</evidence>
<evidence type="ECO:0008006" key="4">
    <source>
        <dbReference type="Google" id="ProtNLM"/>
    </source>
</evidence>
<comment type="caution">
    <text evidence="2">The sequence shown here is derived from an EMBL/GenBank/DDBJ whole genome shotgun (WGS) entry which is preliminary data.</text>
</comment>
<name>A0A953HSZ7_9BACT</name>
<evidence type="ECO:0000313" key="3">
    <source>
        <dbReference type="Proteomes" id="UP000753961"/>
    </source>
</evidence>
<protein>
    <recommendedName>
        <fullName evidence="4">Lipoprotein</fullName>
    </recommendedName>
</protein>
<organism evidence="2 3">
    <name type="scientific">Membranihabitans marinus</name>
    <dbReference type="NCBI Taxonomy" id="1227546"/>
    <lineage>
        <taxon>Bacteria</taxon>
        <taxon>Pseudomonadati</taxon>
        <taxon>Bacteroidota</taxon>
        <taxon>Saprospiria</taxon>
        <taxon>Saprospirales</taxon>
        <taxon>Saprospiraceae</taxon>
        <taxon>Membranihabitans</taxon>
    </lineage>
</organism>
<accession>A0A953HSZ7</accession>
<dbReference type="RefSeq" id="WP_222579366.1">
    <property type="nucleotide sequence ID" value="NZ_JAHVHU010000006.1"/>
</dbReference>
<reference evidence="2" key="1">
    <citation type="submission" date="2021-06" db="EMBL/GenBank/DDBJ databases">
        <title>44 bacteria genomes isolated from Dapeng, Shenzhen.</title>
        <authorList>
            <person name="Zheng W."/>
            <person name="Yu S."/>
            <person name="Huang Y."/>
        </authorList>
    </citation>
    <scope>NUCLEOTIDE SEQUENCE</scope>
    <source>
        <strain evidence="2">DP5N28-2</strain>
    </source>
</reference>
<feature type="compositionally biased region" description="Basic and acidic residues" evidence="1">
    <location>
        <begin position="84"/>
        <end position="104"/>
    </location>
</feature>
<feature type="region of interest" description="Disordered" evidence="1">
    <location>
        <begin position="78"/>
        <end position="104"/>
    </location>
</feature>
<dbReference type="Proteomes" id="UP000753961">
    <property type="component" value="Unassembled WGS sequence"/>
</dbReference>
<dbReference type="AlphaFoldDB" id="A0A953HSZ7"/>
<proteinExistence type="predicted"/>
<keyword evidence="3" id="KW-1185">Reference proteome</keyword>
<sequence length="104" mass="12120">MKHWILFIALIFGSLACSKEKKLTLEELREQEITKRVNQFIENRQEECYQNTMESAISMADSLLKINAVKYVEDSLQRPPLPVKPEKNIKPTPKDTVDNKPFLE</sequence>
<dbReference type="PROSITE" id="PS51257">
    <property type="entry name" value="PROKAR_LIPOPROTEIN"/>
    <property type="match status" value="1"/>
</dbReference>